<dbReference type="SUPFAM" id="SSF54768">
    <property type="entry name" value="dsRNA-binding domain-like"/>
    <property type="match status" value="1"/>
</dbReference>
<dbReference type="GO" id="GO:0010468">
    <property type="term" value="P:regulation of gene expression"/>
    <property type="evidence" value="ECO:0007669"/>
    <property type="project" value="TreeGrafter"/>
</dbReference>
<reference evidence="19" key="1">
    <citation type="journal article" date="2014" name="Genome Announc.">
        <title>Complete Genome Sequence of Campylobacter iguaniorum Strain 1485ET, Isolated from a Bearded Dragon (Pogona vitticeps).</title>
        <authorList>
            <person name="Gilbert M.J."/>
            <person name="Miller W.G."/>
            <person name="Yee E."/>
            <person name="Kik M."/>
            <person name="Wagenaar J.A."/>
            <person name="Duim B."/>
        </authorList>
    </citation>
    <scope>NUCLEOTIDE SEQUENCE [LARGE SCALE GENOMIC DNA]</scope>
    <source>
        <strain evidence="19">1485E</strain>
    </source>
</reference>
<dbReference type="eggNOG" id="COG0571">
    <property type="taxonomic scope" value="Bacteria"/>
</dbReference>
<evidence type="ECO:0000259" key="16">
    <source>
        <dbReference type="PROSITE" id="PS50137"/>
    </source>
</evidence>
<comment type="subunit">
    <text evidence="4 15">Homodimer.</text>
</comment>
<dbReference type="InterPro" id="IPR011907">
    <property type="entry name" value="RNase_III"/>
</dbReference>
<dbReference type="EC" id="3.1.26.3" evidence="15"/>
<dbReference type="HAMAP" id="MF_00104">
    <property type="entry name" value="RNase_III"/>
    <property type="match status" value="1"/>
</dbReference>
<keyword evidence="12 15" id="KW-0378">Hydrolase</keyword>
<comment type="function">
    <text evidence="15">Digests double-stranded RNA. Involved in the processing of primary rRNA transcript to yield the immediate precursors to the large and small rRNAs (23S and 16S). Processes some mRNAs, and tRNAs when they are encoded in the rRNA operon. Processes pre-crRNA and tracrRNA of type II CRISPR loci if present in the organism.</text>
</comment>
<evidence type="ECO:0000256" key="6">
    <source>
        <dbReference type="ARBA" id="ARBA00022552"/>
    </source>
</evidence>
<keyword evidence="14 15" id="KW-0694">RNA-binding</keyword>
<sequence>MDKFQNLEKLLNYEFKDKNMLKEALTHKSTKAAFNNERLEFLGDAVLDLIVGEYLYLKFKNIDEGNLSKLRAALVSEKSFANLSAQISLGSFLYLSTAEENNNGRNKPSLVSDAFEAVMGAIYLESGLEKVKEIFIKILEKEYKSIDLKSLGKDYKTALQEITQARFGVTPRYELISSSGPDHKKIFEMAVFLNEKELARASGNSKKEAEQSAALIVLQRIEE</sequence>
<keyword evidence="7 15" id="KW-0507">mRNA processing</keyword>
<organism evidence="18 19">
    <name type="scientific">Campylobacter iguaniorum</name>
    <dbReference type="NCBI Taxonomy" id="1244531"/>
    <lineage>
        <taxon>Bacteria</taxon>
        <taxon>Pseudomonadati</taxon>
        <taxon>Campylobacterota</taxon>
        <taxon>Epsilonproteobacteria</taxon>
        <taxon>Campylobacterales</taxon>
        <taxon>Campylobacteraceae</taxon>
        <taxon>Campylobacter</taxon>
    </lineage>
</organism>
<dbReference type="CDD" id="cd00593">
    <property type="entry name" value="RIBOc"/>
    <property type="match status" value="1"/>
</dbReference>
<comment type="catalytic activity">
    <reaction evidence="1 15">
        <text>Endonucleolytic cleavage to 5'-phosphomonoester.</text>
        <dbReference type="EC" id="3.1.26.3"/>
    </reaction>
</comment>
<feature type="active site" evidence="15">
    <location>
        <position position="116"/>
    </location>
</feature>
<comment type="cofactor">
    <cofactor evidence="15">
        <name>Mg(2+)</name>
        <dbReference type="ChEBI" id="CHEBI:18420"/>
    </cofactor>
</comment>
<keyword evidence="13 15" id="KW-0460">Magnesium</keyword>
<dbReference type="Pfam" id="PF14622">
    <property type="entry name" value="Ribonucleas_3_3"/>
    <property type="match status" value="1"/>
</dbReference>
<dbReference type="PANTHER" id="PTHR11207">
    <property type="entry name" value="RIBONUCLEASE III"/>
    <property type="match status" value="1"/>
</dbReference>
<feature type="binding site" evidence="15">
    <location>
        <position position="116"/>
    </location>
    <ligand>
        <name>Mg(2+)</name>
        <dbReference type="ChEBI" id="CHEBI:18420"/>
    </ligand>
</feature>
<dbReference type="Pfam" id="PF00035">
    <property type="entry name" value="dsrm"/>
    <property type="match status" value="1"/>
</dbReference>
<protein>
    <recommendedName>
        <fullName evidence="15">Ribonuclease 3</fullName>
        <ecNumber evidence="15">3.1.26.3</ecNumber>
    </recommendedName>
    <alternativeName>
        <fullName evidence="15">Ribonuclease III</fullName>
        <shortName evidence="15">RNase III</shortName>
    </alternativeName>
</protein>
<dbReference type="InterPro" id="IPR000999">
    <property type="entry name" value="RNase_III_dom"/>
</dbReference>
<dbReference type="SUPFAM" id="SSF69065">
    <property type="entry name" value="RNase III domain-like"/>
    <property type="match status" value="1"/>
</dbReference>
<dbReference type="HOGENOM" id="CLU_000907_1_3_7"/>
<dbReference type="PROSITE" id="PS50137">
    <property type="entry name" value="DS_RBD"/>
    <property type="match status" value="1"/>
</dbReference>
<dbReference type="AlphaFoldDB" id="A0A076FB21"/>
<dbReference type="CDD" id="cd10845">
    <property type="entry name" value="DSRM_RNAse_III_family"/>
    <property type="match status" value="1"/>
</dbReference>
<dbReference type="GO" id="GO:0046872">
    <property type="term" value="F:metal ion binding"/>
    <property type="evidence" value="ECO:0007669"/>
    <property type="project" value="UniProtKB-KW"/>
</dbReference>
<evidence type="ECO:0000256" key="12">
    <source>
        <dbReference type="ARBA" id="ARBA00022801"/>
    </source>
</evidence>
<dbReference type="GO" id="GO:0006397">
    <property type="term" value="P:mRNA processing"/>
    <property type="evidence" value="ECO:0007669"/>
    <property type="project" value="UniProtKB-UniRule"/>
</dbReference>
<dbReference type="SMART" id="SM00358">
    <property type="entry name" value="DSRM"/>
    <property type="match status" value="1"/>
</dbReference>
<comment type="subcellular location">
    <subcellularLocation>
        <location evidence="2 15">Cytoplasm</location>
    </subcellularLocation>
</comment>
<evidence type="ECO:0000256" key="9">
    <source>
        <dbReference type="ARBA" id="ARBA00022722"/>
    </source>
</evidence>
<keyword evidence="10 15" id="KW-0479">Metal-binding</keyword>
<evidence type="ECO:0000256" key="15">
    <source>
        <dbReference type="HAMAP-Rule" id="MF_00104"/>
    </source>
</evidence>
<dbReference type="PROSITE" id="PS50142">
    <property type="entry name" value="RNASE_3_2"/>
    <property type="match status" value="1"/>
</dbReference>
<dbReference type="InterPro" id="IPR014720">
    <property type="entry name" value="dsRBD_dom"/>
</dbReference>
<gene>
    <name evidence="15 18" type="primary">rnc</name>
    <name evidence="18" type="ORF">CIG1485E_1624</name>
</gene>
<dbReference type="Proteomes" id="UP000028486">
    <property type="component" value="Chromosome"/>
</dbReference>
<evidence type="ECO:0000256" key="7">
    <source>
        <dbReference type="ARBA" id="ARBA00022664"/>
    </source>
</evidence>
<dbReference type="KEGG" id="caj:CIG1485E_1624"/>
<dbReference type="GO" id="GO:0008033">
    <property type="term" value="P:tRNA processing"/>
    <property type="evidence" value="ECO:0007669"/>
    <property type="project" value="UniProtKB-KW"/>
</dbReference>
<proteinExistence type="inferred from homology"/>
<keyword evidence="8 15" id="KW-0819">tRNA processing</keyword>
<accession>A0A076FB21</accession>
<feature type="binding site" evidence="15">
    <location>
        <position position="113"/>
    </location>
    <ligand>
        <name>Mg(2+)</name>
        <dbReference type="ChEBI" id="CHEBI:18420"/>
    </ligand>
</feature>
<feature type="domain" description="RNase III" evidence="17">
    <location>
        <begin position="4"/>
        <end position="127"/>
    </location>
</feature>
<keyword evidence="6 15" id="KW-0698">rRNA processing</keyword>
<evidence type="ECO:0000256" key="10">
    <source>
        <dbReference type="ARBA" id="ARBA00022723"/>
    </source>
</evidence>
<keyword evidence="19" id="KW-1185">Reference proteome</keyword>
<feature type="domain" description="DRBM" evidence="16">
    <location>
        <begin position="154"/>
        <end position="223"/>
    </location>
</feature>
<evidence type="ECO:0000256" key="3">
    <source>
        <dbReference type="ARBA" id="ARBA00010183"/>
    </source>
</evidence>
<evidence type="ECO:0000256" key="1">
    <source>
        <dbReference type="ARBA" id="ARBA00000109"/>
    </source>
</evidence>
<evidence type="ECO:0000256" key="14">
    <source>
        <dbReference type="ARBA" id="ARBA00022884"/>
    </source>
</evidence>
<dbReference type="PANTHER" id="PTHR11207:SF0">
    <property type="entry name" value="RIBONUCLEASE 3"/>
    <property type="match status" value="1"/>
</dbReference>
<dbReference type="GO" id="GO:0019843">
    <property type="term" value="F:rRNA binding"/>
    <property type="evidence" value="ECO:0007669"/>
    <property type="project" value="UniProtKB-KW"/>
</dbReference>
<keyword evidence="11 15" id="KW-0255">Endonuclease</keyword>
<keyword evidence="15" id="KW-0699">rRNA-binding</keyword>
<evidence type="ECO:0000313" key="18">
    <source>
        <dbReference type="EMBL" id="AII15440.1"/>
    </source>
</evidence>
<dbReference type="PROSITE" id="PS00517">
    <property type="entry name" value="RNASE_3_1"/>
    <property type="match status" value="1"/>
</dbReference>
<dbReference type="Gene3D" id="1.10.1520.10">
    <property type="entry name" value="Ribonuclease III domain"/>
    <property type="match status" value="1"/>
</dbReference>
<keyword evidence="5 15" id="KW-0963">Cytoplasm</keyword>
<evidence type="ECO:0000256" key="13">
    <source>
        <dbReference type="ARBA" id="ARBA00022842"/>
    </source>
</evidence>
<evidence type="ECO:0000256" key="8">
    <source>
        <dbReference type="ARBA" id="ARBA00022694"/>
    </source>
</evidence>
<dbReference type="GO" id="GO:0004525">
    <property type="term" value="F:ribonuclease III activity"/>
    <property type="evidence" value="ECO:0007669"/>
    <property type="project" value="UniProtKB-UniRule"/>
</dbReference>
<dbReference type="GO" id="GO:0042802">
    <property type="term" value="F:identical protein binding"/>
    <property type="evidence" value="ECO:0007669"/>
    <property type="project" value="UniProtKB-ARBA"/>
</dbReference>
<keyword evidence="9 15" id="KW-0540">Nuclease</keyword>
<dbReference type="InterPro" id="IPR036389">
    <property type="entry name" value="RNase_III_sf"/>
</dbReference>
<dbReference type="OrthoDB" id="9805026at2"/>
<evidence type="ECO:0000313" key="19">
    <source>
        <dbReference type="Proteomes" id="UP000028486"/>
    </source>
</evidence>
<dbReference type="NCBIfam" id="TIGR02191">
    <property type="entry name" value="RNaseIII"/>
    <property type="match status" value="1"/>
</dbReference>
<dbReference type="RefSeq" id="WP_038455311.1">
    <property type="nucleotide sequence ID" value="NZ_CP009043.1"/>
</dbReference>
<dbReference type="SMART" id="SM00535">
    <property type="entry name" value="RIBOc"/>
    <property type="match status" value="1"/>
</dbReference>
<dbReference type="EMBL" id="CP009043">
    <property type="protein sequence ID" value="AII15440.1"/>
    <property type="molecule type" value="Genomic_DNA"/>
</dbReference>
<evidence type="ECO:0000256" key="5">
    <source>
        <dbReference type="ARBA" id="ARBA00022490"/>
    </source>
</evidence>
<dbReference type="STRING" id="1244531.CIG2463D_1821"/>
<name>A0A076FB21_9BACT</name>
<dbReference type="FunFam" id="1.10.1520.10:FF:000001">
    <property type="entry name" value="Ribonuclease 3"/>
    <property type="match status" value="1"/>
</dbReference>
<evidence type="ECO:0000259" key="17">
    <source>
        <dbReference type="PROSITE" id="PS50142"/>
    </source>
</evidence>
<evidence type="ECO:0000256" key="4">
    <source>
        <dbReference type="ARBA" id="ARBA00011738"/>
    </source>
</evidence>
<dbReference type="GO" id="GO:0003725">
    <property type="term" value="F:double-stranded RNA binding"/>
    <property type="evidence" value="ECO:0007669"/>
    <property type="project" value="TreeGrafter"/>
</dbReference>
<dbReference type="FunFam" id="3.30.160.20:FF:000003">
    <property type="entry name" value="Ribonuclease 3"/>
    <property type="match status" value="1"/>
</dbReference>
<comment type="similarity">
    <text evidence="3">Belongs to the ribonuclease III family.</text>
</comment>
<dbReference type="GO" id="GO:0006364">
    <property type="term" value="P:rRNA processing"/>
    <property type="evidence" value="ECO:0007669"/>
    <property type="project" value="UniProtKB-UniRule"/>
</dbReference>
<dbReference type="Gene3D" id="3.30.160.20">
    <property type="match status" value="1"/>
</dbReference>
<evidence type="ECO:0000256" key="11">
    <source>
        <dbReference type="ARBA" id="ARBA00022759"/>
    </source>
</evidence>
<dbReference type="GO" id="GO:0005737">
    <property type="term" value="C:cytoplasm"/>
    <property type="evidence" value="ECO:0007669"/>
    <property type="project" value="UniProtKB-SubCell"/>
</dbReference>
<feature type="active site" evidence="15">
    <location>
        <position position="44"/>
    </location>
</feature>
<feature type="binding site" evidence="15">
    <location>
        <position position="40"/>
    </location>
    <ligand>
        <name>Mg(2+)</name>
        <dbReference type="ChEBI" id="CHEBI:18420"/>
    </ligand>
</feature>
<evidence type="ECO:0000256" key="2">
    <source>
        <dbReference type="ARBA" id="ARBA00004496"/>
    </source>
</evidence>